<evidence type="ECO:0000256" key="4">
    <source>
        <dbReference type="SAM" id="SignalP"/>
    </source>
</evidence>
<reference evidence="6" key="1">
    <citation type="journal article" date="2019" name="Int. J. Syst. Evol. Microbiol.">
        <title>The Global Catalogue of Microorganisms (GCM) 10K type strain sequencing project: providing services to taxonomists for standard genome sequencing and annotation.</title>
        <authorList>
            <consortium name="The Broad Institute Genomics Platform"/>
            <consortium name="The Broad Institute Genome Sequencing Center for Infectious Disease"/>
            <person name="Wu L."/>
            <person name="Ma J."/>
        </authorList>
    </citation>
    <scope>NUCLEOTIDE SEQUENCE [LARGE SCALE GENOMIC DNA]</scope>
    <source>
        <strain evidence="6">JCM 17442</strain>
    </source>
</reference>
<evidence type="ECO:0000313" key="5">
    <source>
        <dbReference type="EMBL" id="GAA4267846.1"/>
    </source>
</evidence>
<dbReference type="SUPFAM" id="SSF53850">
    <property type="entry name" value="Periplasmic binding protein-like II"/>
    <property type="match status" value="1"/>
</dbReference>
<dbReference type="RefSeq" id="WP_344798526.1">
    <property type="nucleotide sequence ID" value="NZ_BAABAU010000007.1"/>
</dbReference>
<dbReference type="InterPro" id="IPR006059">
    <property type="entry name" value="SBP"/>
</dbReference>
<comment type="similarity">
    <text evidence="1">Belongs to the bacterial solute-binding protein 1 family.</text>
</comment>
<keyword evidence="3 4" id="KW-0732">Signal</keyword>
<feature type="signal peptide" evidence="4">
    <location>
        <begin position="1"/>
        <end position="20"/>
    </location>
</feature>
<evidence type="ECO:0000256" key="3">
    <source>
        <dbReference type="ARBA" id="ARBA00022729"/>
    </source>
</evidence>
<evidence type="ECO:0000313" key="6">
    <source>
        <dbReference type="Proteomes" id="UP001501594"/>
    </source>
</evidence>
<dbReference type="PANTHER" id="PTHR30061:SF50">
    <property type="entry name" value="MALTOSE_MALTODEXTRIN-BINDING PERIPLASMIC PROTEIN"/>
    <property type="match status" value="1"/>
</dbReference>
<gene>
    <name evidence="5" type="ORF">GCM10022256_34580</name>
</gene>
<comment type="caution">
    <text evidence="5">The sequence shown here is derived from an EMBL/GenBank/DDBJ whole genome shotgun (WGS) entry which is preliminary data.</text>
</comment>
<proteinExistence type="inferred from homology"/>
<accession>A0ABP8E6L7</accession>
<dbReference type="Pfam" id="PF01547">
    <property type="entry name" value="SBP_bac_1"/>
    <property type="match status" value="1"/>
</dbReference>
<dbReference type="Gene3D" id="3.40.190.10">
    <property type="entry name" value="Periplasmic binding protein-like II"/>
    <property type="match status" value="2"/>
</dbReference>
<evidence type="ECO:0000256" key="2">
    <source>
        <dbReference type="ARBA" id="ARBA00022448"/>
    </source>
</evidence>
<name>A0ABP8E6L7_9MICO</name>
<keyword evidence="6" id="KW-1185">Reference proteome</keyword>
<dbReference type="EMBL" id="BAABAU010000007">
    <property type="protein sequence ID" value="GAA4267846.1"/>
    <property type="molecule type" value="Genomic_DNA"/>
</dbReference>
<dbReference type="PROSITE" id="PS51257">
    <property type="entry name" value="PROKAR_LIPOPROTEIN"/>
    <property type="match status" value="1"/>
</dbReference>
<sequence length="424" mass="44639">MKTRRLAAVAGIAVIGLALAGCSGGSSGGSSGGGDASKGLTSRGPITYVQGKDNSNVVRPLIAKWNSAHPSEKVTFKEQSDQADQQHDDLVQHFQAKDANYDVVDVDVVWTAEFAAKSWLTPLTGKMKIDTSSLLPSTVATATYNKTLFAAPQTSDGGLLYYRSDLVKTPPKTWDEMMSDCSIAKKNGIGCYAGQFAKYEGLTVNASEAINGSGGSILGKDGSTPTVDSSAAKKGLQNLVDAFKDGNIPAEAITYQEEQGRTAFEAGKLLFLRNWPYVYSLAKTDGSSKVKTTFGIAPLPGADGVGASTLGGHNAAISVYSKHKATAHDFLEFLESNETQKFFATQGSLAPVVASLYTDPTLVKQLPYLPTLLTSIQSAVPRPVTPFYPAVTAAIQDNTYAALKGSKTVDEALKDMQAAIKAAG</sequence>
<evidence type="ECO:0000256" key="1">
    <source>
        <dbReference type="ARBA" id="ARBA00008520"/>
    </source>
</evidence>
<feature type="chain" id="PRO_5046062219" evidence="4">
    <location>
        <begin position="21"/>
        <end position="424"/>
    </location>
</feature>
<keyword evidence="2" id="KW-0813">Transport</keyword>
<protein>
    <submittedName>
        <fullName evidence="5">ABC transporter substrate-binding protein</fullName>
    </submittedName>
</protein>
<dbReference type="Proteomes" id="UP001501594">
    <property type="component" value="Unassembled WGS sequence"/>
</dbReference>
<dbReference type="CDD" id="cd14750">
    <property type="entry name" value="PBP2_TMBP"/>
    <property type="match status" value="1"/>
</dbReference>
<organism evidence="5 6">
    <name type="scientific">Frondihabitans peucedani</name>
    <dbReference type="NCBI Taxonomy" id="598626"/>
    <lineage>
        <taxon>Bacteria</taxon>
        <taxon>Bacillati</taxon>
        <taxon>Actinomycetota</taxon>
        <taxon>Actinomycetes</taxon>
        <taxon>Micrococcales</taxon>
        <taxon>Microbacteriaceae</taxon>
        <taxon>Frondihabitans</taxon>
    </lineage>
</organism>
<dbReference type="PANTHER" id="PTHR30061">
    <property type="entry name" value="MALTOSE-BINDING PERIPLASMIC PROTEIN"/>
    <property type="match status" value="1"/>
</dbReference>